<gene>
    <name evidence="1" type="ORF">LMG32289_03985</name>
</gene>
<dbReference type="EMBL" id="CAJZAG010000007">
    <property type="protein sequence ID" value="CAG9178071.1"/>
    <property type="molecule type" value="Genomic_DNA"/>
</dbReference>
<name>A0ABN7Z0C4_9BURK</name>
<dbReference type="Proteomes" id="UP000706525">
    <property type="component" value="Unassembled WGS sequence"/>
</dbReference>
<keyword evidence="2" id="KW-1185">Reference proteome</keyword>
<accession>A0ABN7Z0C4</accession>
<evidence type="ECO:0000313" key="2">
    <source>
        <dbReference type="Proteomes" id="UP000706525"/>
    </source>
</evidence>
<sequence>MWRAGKLQNADAAAAMRLKTVLEVCRGDYDQAMYWVRNIERLKRHDVHLAALCTVLINFGYFAESQAHFARLMDTTESGAMHLHLGVPNGAFKRYLDSLDASRTLADIHLSNEAQIRDVVSIMDANGDSDEDLGRVMDIAGGILRERKLVYMGNAHQLRPVVEPVDGGHPYFGAYFGERDRRFRDRDRFGGMGVARCRL</sequence>
<comment type="caution">
    <text evidence="1">The sequence shown here is derived from an EMBL/GenBank/DDBJ whole genome shotgun (WGS) entry which is preliminary data.</text>
</comment>
<proteinExistence type="predicted"/>
<protein>
    <submittedName>
        <fullName evidence="1">Uncharacterized protein</fullName>
    </submittedName>
</protein>
<reference evidence="1 2" key="1">
    <citation type="submission" date="2021-08" db="EMBL/GenBank/DDBJ databases">
        <authorList>
            <person name="Peeters C."/>
        </authorList>
    </citation>
    <scope>NUCLEOTIDE SEQUENCE [LARGE SCALE GENOMIC DNA]</scope>
    <source>
        <strain evidence="1 2">LMG 32289</strain>
    </source>
</reference>
<evidence type="ECO:0000313" key="1">
    <source>
        <dbReference type="EMBL" id="CAG9178071.1"/>
    </source>
</evidence>
<organism evidence="1 2">
    <name type="scientific">Cupriavidus pampae</name>
    <dbReference type="NCBI Taxonomy" id="659251"/>
    <lineage>
        <taxon>Bacteria</taxon>
        <taxon>Pseudomonadati</taxon>
        <taxon>Pseudomonadota</taxon>
        <taxon>Betaproteobacteria</taxon>
        <taxon>Burkholderiales</taxon>
        <taxon>Burkholderiaceae</taxon>
        <taxon>Cupriavidus</taxon>
    </lineage>
</organism>